<dbReference type="Proteomes" id="UP000005551">
    <property type="component" value="Unassembled WGS sequence"/>
</dbReference>
<dbReference type="GO" id="GO:0017000">
    <property type="term" value="P:antibiotic biosynthetic process"/>
    <property type="evidence" value="ECO:0007669"/>
    <property type="project" value="InterPro"/>
</dbReference>
<dbReference type="GO" id="GO:0046872">
    <property type="term" value="F:metal ion binding"/>
    <property type="evidence" value="ECO:0007669"/>
    <property type="project" value="UniProtKB-KW"/>
</dbReference>
<proteinExistence type="inferred from homology"/>
<feature type="region of interest" description="Disordered" evidence="6">
    <location>
        <begin position="1"/>
        <end position="23"/>
    </location>
</feature>
<accession>I5C7M1</accession>
<dbReference type="InterPro" id="IPR023343">
    <property type="entry name" value="Penicillin_amidase_dom1"/>
</dbReference>
<evidence type="ECO:0000256" key="5">
    <source>
        <dbReference type="PIRSR" id="PIRSR001227-2"/>
    </source>
</evidence>
<dbReference type="RefSeq" id="WP_009053878.1">
    <property type="nucleotide sequence ID" value="NZ_AJYA01000012.1"/>
</dbReference>
<evidence type="ECO:0000313" key="7">
    <source>
        <dbReference type="EMBL" id="EIM77823.1"/>
    </source>
</evidence>
<dbReference type="AlphaFoldDB" id="I5C7M1"/>
<keyword evidence="8" id="KW-1185">Reference proteome</keyword>
<evidence type="ECO:0000313" key="8">
    <source>
        <dbReference type="Proteomes" id="UP000005551"/>
    </source>
</evidence>
<reference evidence="7 8" key="1">
    <citation type="submission" date="2012-05" db="EMBL/GenBank/DDBJ databases">
        <title>Genome sequence of Nitritalea halalkaliphila LW7.</title>
        <authorList>
            <person name="Jangir P.K."/>
            <person name="Singh A."/>
            <person name="Shivaji S."/>
            <person name="Sharma R."/>
        </authorList>
    </citation>
    <scope>NUCLEOTIDE SEQUENCE [LARGE SCALE GENOMIC DNA]</scope>
    <source>
        <strain evidence="7 8">LW7</strain>
    </source>
</reference>
<keyword evidence="5" id="KW-0479">Metal-binding</keyword>
<feature type="compositionally biased region" description="Basic residues" evidence="6">
    <location>
        <begin position="1"/>
        <end position="10"/>
    </location>
</feature>
<dbReference type="EMBL" id="AJYA01000012">
    <property type="protein sequence ID" value="EIM77823.1"/>
    <property type="molecule type" value="Genomic_DNA"/>
</dbReference>
<protein>
    <submittedName>
        <fullName evidence="7">Acyl-homoserine-lactone acylase</fullName>
    </submittedName>
</protein>
<name>I5C7M1_9BACT</name>
<dbReference type="GO" id="GO:0016811">
    <property type="term" value="F:hydrolase activity, acting on carbon-nitrogen (but not peptide) bonds, in linear amides"/>
    <property type="evidence" value="ECO:0007669"/>
    <property type="project" value="InterPro"/>
</dbReference>
<dbReference type="PANTHER" id="PTHR34218">
    <property type="entry name" value="PEPTIDASE S45 PENICILLIN AMIDASE"/>
    <property type="match status" value="1"/>
</dbReference>
<organism evidence="7 8">
    <name type="scientific">Nitritalea halalkaliphila LW7</name>
    <dbReference type="NCBI Taxonomy" id="1189621"/>
    <lineage>
        <taxon>Bacteria</taxon>
        <taxon>Pseudomonadati</taxon>
        <taxon>Bacteroidota</taxon>
        <taxon>Cytophagia</taxon>
        <taxon>Cytophagales</taxon>
        <taxon>Cyclobacteriaceae</taxon>
        <taxon>Nitritalea</taxon>
    </lineage>
</organism>
<feature type="binding site" evidence="5">
    <location>
        <position position="339"/>
    </location>
    <ligand>
        <name>Ca(2+)</name>
        <dbReference type="ChEBI" id="CHEBI:29108"/>
    </ligand>
</feature>
<dbReference type="InterPro" id="IPR014395">
    <property type="entry name" value="Pen/GL7ACA/AHL_acylase"/>
</dbReference>
<dbReference type="CDD" id="cd03747">
    <property type="entry name" value="Ntn_PGA_like"/>
    <property type="match status" value="1"/>
</dbReference>
<comment type="caution">
    <text evidence="7">The sequence shown here is derived from an EMBL/GenBank/DDBJ whole genome shotgun (WGS) entry which is preliminary data.</text>
</comment>
<sequence>MQRTPFKPHNRSYEKAPLDSSPQPFGPDTDWLFLAAPKPPTGLFGHTAPQQFTAPVTVHYDTYGIPHLYAENLHDVYQAFGWVHAQDRLFQLEMMRRVGTGSLAELLGEDLVEIDRFFHTLGIPAHARESAEAFRKNAPAPVQDAVTAYIEGVNAFIREGKLPLEYRLLGHTPRPYTLEDMHGIIGYMSFTFAMAMKTDPLVTYIAERLGPDYLAALHVHTGAEHTRIPNHSKGRWLQSADPRLPQAALADLLDKLPVPLLMGSNAWVISGERSASGQVVFANDTHIGFAQPAVWYEAHLETPELQFYGNHLAGVPFGLVGHSRTHAFGLTMFENDDQDFFVETLHPENPLEVRYGEAWEPLRVREVALAVKDADSVHFQVLESRHGPLMQEVLPELQAVTEQPVSTWWIYTKQETRALEALFRMNHAESPEDVAAAAALIHAPGLNIMYGDAAGNIAWWAAAQLYERPEGVDSKIFRDGSTPEEAAHEYLPFSLNPQSINPPSGYVISANNQPDTLANGLLYPGYYYPGDRWARIAELLESQEKWTLSGMKAIHLDVKNKQFPAYAAGLLAAVSTADFSALAPALEVLAAWDGDHDLDSSAPLLYYTWLYYTLQEMMEDELGPDFFESYLKTFMHIRSVGKLVLDPTHPWWNRVDEAGTQTHEDIIRRGLEKAQKVLLERYGKAETWTWGRAVSLEHPHPLGAVAPLDKVFSVRAPVVPANEEAVNKLAFDLNGTGAFSVRSGPAMRILLDFGDVEEAISVLPTGQSGNRFSPHYADQVKLFVEGAYRPMDMNRERIQNQSRSKLVLQP</sequence>
<keyword evidence="5" id="KW-0106">Calcium</keyword>
<keyword evidence="3" id="KW-0865">Zymogen</keyword>
<dbReference type="InterPro" id="IPR002692">
    <property type="entry name" value="S45"/>
</dbReference>
<feature type="binding site" evidence="5">
    <location>
        <position position="336"/>
    </location>
    <ligand>
        <name>Ca(2+)</name>
        <dbReference type="ChEBI" id="CHEBI:29108"/>
    </ligand>
</feature>
<feature type="active site" description="Nucleophile" evidence="4">
    <location>
        <position position="264"/>
    </location>
</feature>
<dbReference type="PIRSF" id="PIRSF001227">
    <property type="entry name" value="Pen_acylase"/>
    <property type="match status" value="1"/>
</dbReference>
<dbReference type="Gene3D" id="3.60.20.10">
    <property type="entry name" value="Glutamine Phosphoribosylpyrophosphate, subunit 1, domain 1"/>
    <property type="match status" value="1"/>
</dbReference>
<dbReference type="InterPro" id="IPR043146">
    <property type="entry name" value="Penicillin_amidase_N_B-knob"/>
</dbReference>
<dbReference type="PANTHER" id="PTHR34218:SF5">
    <property type="entry name" value="PENICILLIN ACYLASE FAMILY PROTEIN"/>
    <property type="match status" value="1"/>
</dbReference>
<dbReference type="Pfam" id="PF01804">
    <property type="entry name" value="Penicil_amidase"/>
    <property type="match status" value="1"/>
</dbReference>
<keyword evidence="2" id="KW-0378">Hydrolase</keyword>
<evidence type="ECO:0000256" key="2">
    <source>
        <dbReference type="ARBA" id="ARBA00022801"/>
    </source>
</evidence>
<evidence type="ECO:0000256" key="6">
    <source>
        <dbReference type="SAM" id="MobiDB-lite"/>
    </source>
</evidence>
<dbReference type="PATRIC" id="fig|1189621.3.peg.1157"/>
<dbReference type="SUPFAM" id="SSF56235">
    <property type="entry name" value="N-terminal nucleophile aminohydrolases (Ntn hydrolases)"/>
    <property type="match status" value="1"/>
</dbReference>
<comment type="similarity">
    <text evidence="1">Belongs to the peptidase S45 family.</text>
</comment>
<dbReference type="Gene3D" id="1.10.439.10">
    <property type="entry name" value="Penicillin Amidohydrolase, domain 1"/>
    <property type="match status" value="1"/>
</dbReference>
<dbReference type="InterPro" id="IPR029055">
    <property type="entry name" value="Ntn_hydrolases_N"/>
</dbReference>
<evidence type="ECO:0000256" key="1">
    <source>
        <dbReference type="ARBA" id="ARBA00006586"/>
    </source>
</evidence>
<dbReference type="Gene3D" id="1.10.1400.10">
    <property type="match status" value="1"/>
</dbReference>
<dbReference type="Gene3D" id="2.30.120.10">
    <property type="match status" value="1"/>
</dbReference>
<evidence type="ECO:0000256" key="3">
    <source>
        <dbReference type="ARBA" id="ARBA00023145"/>
    </source>
</evidence>
<gene>
    <name evidence="7" type="ORF">A3SI_05549</name>
</gene>
<dbReference type="STRING" id="1189621.A3SI_05549"/>
<comment type="cofactor">
    <cofactor evidence="5">
        <name>Ca(2+)</name>
        <dbReference type="ChEBI" id="CHEBI:29108"/>
    </cofactor>
    <text evidence="5">Binds 1 Ca(2+) ion per dimer.</text>
</comment>
<dbReference type="MEROPS" id="S45.003"/>
<evidence type="ECO:0000256" key="4">
    <source>
        <dbReference type="PIRSR" id="PIRSR001227-1"/>
    </source>
</evidence>
<dbReference type="InterPro" id="IPR043147">
    <property type="entry name" value="Penicillin_amidase_A-knob"/>
</dbReference>